<feature type="transmembrane region" description="Helical" evidence="7">
    <location>
        <begin position="352"/>
        <end position="371"/>
    </location>
</feature>
<evidence type="ECO:0000256" key="7">
    <source>
        <dbReference type="SAM" id="Phobius"/>
    </source>
</evidence>
<dbReference type="STRING" id="872965.SE16_04725"/>
<feature type="transmembrane region" description="Helical" evidence="7">
    <location>
        <begin position="471"/>
        <end position="492"/>
    </location>
</feature>
<feature type="transmembrane region" description="Helical" evidence="7">
    <location>
        <begin position="229"/>
        <end position="251"/>
    </location>
</feature>
<dbReference type="GO" id="GO:0048039">
    <property type="term" value="F:ubiquinone binding"/>
    <property type="evidence" value="ECO:0007669"/>
    <property type="project" value="TreeGrafter"/>
</dbReference>
<gene>
    <name evidence="9" type="primary">nuoM</name>
    <name evidence="9" type="ORF">ARMA_0636</name>
    <name evidence="10" type="ORF">SE16_04725</name>
</gene>
<dbReference type="EMBL" id="LGKN01000003">
    <property type="protein sequence ID" value="KPL89702.1"/>
    <property type="molecule type" value="Genomic_DNA"/>
</dbReference>
<reference evidence="10 12" key="2">
    <citation type="submission" date="2015-07" db="EMBL/GenBank/DDBJ databases">
        <title>Whole genome sequence of Ardenticatena maritima DSM 23922.</title>
        <authorList>
            <person name="Hemp J."/>
            <person name="Ward L.M."/>
            <person name="Pace L.A."/>
            <person name="Fischer W.W."/>
        </authorList>
    </citation>
    <scope>NUCLEOTIDE SEQUENCE [LARGE SCALE GENOMIC DNA]</scope>
    <source>
        <strain evidence="10 12">110S</strain>
    </source>
</reference>
<feature type="transmembrane region" description="Helical" evidence="7">
    <location>
        <begin position="321"/>
        <end position="340"/>
    </location>
</feature>
<feature type="transmembrane region" description="Helical" evidence="7">
    <location>
        <begin position="172"/>
        <end position="195"/>
    </location>
</feature>
<feature type="transmembrane region" description="Helical" evidence="7">
    <location>
        <begin position="263"/>
        <end position="281"/>
    </location>
</feature>
<dbReference type="EC" id="1.6.5.3" evidence="9"/>
<evidence type="ECO:0000256" key="2">
    <source>
        <dbReference type="ARBA" id="ARBA00009025"/>
    </source>
</evidence>
<feature type="transmembrane region" description="Helical" evidence="7">
    <location>
        <begin position="143"/>
        <end position="160"/>
    </location>
</feature>
<dbReference type="PRINTS" id="PR01437">
    <property type="entry name" value="NUOXDRDTASE4"/>
</dbReference>
<dbReference type="Proteomes" id="UP000050502">
    <property type="component" value="Unassembled WGS sequence"/>
</dbReference>
<proteinExistence type="inferred from homology"/>
<keyword evidence="9" id="KW-0560">Oxidoreductase</keyword>
<name>A0A0M8K5L8_9CHLR</name>
<feature type="transmembrane region" description="Helical" evidence="7">
    <location>
        <begin position="32"/>
        <end position="53"/>
    </location>
</feature>
<evidence type="ECO:0000256" key="6">
    <source>
        <dbReference type="RuleBase" id="RU000320"/>
    </source>
</evidence>
<feature type="transmembrane region" description="Helical" evidence="7">
    <location>
        <begin position="6"/>
        <end position="25"/>
    </location>
</feature>
<evidence type="ECO:0000256" key="4">
    <source>
        <dbReference type="ARBA" id="ARBA00022989"/>
    </source>
</evidence>
<dbReference type="PANTHER" id="PTHR43507">
    <property type="entry name" value="NADH-UBIQUINONE OXIDOREDUCTASE CHAIN 4"/>
    <property type="match status" value="1"/>
</dbReference>
<feature type="transmembrane region" description="Helical" evidence="7">
    <location>
        <begin position="119"/>
        <end position="137"/>
    </location>
</feature>
<feature type="transmembrane region" description="Helical" evidence="7">
    <location>
        <begin position="427"/>
        <end position="450"/>
    </location>
</feature>
<dbReference type="EMBL" id="BBZA01000037">
    <property type="protein sequence ID" value="GAP62213.1"/>
    <property type="molecule type" value="Genomic_DNA"/>
</dbReference>
<dbReference type="InParanoid" id="A0A0M8K5L8"/>
<dbReference type="GO" id="GO:0012505">
    <property type="term" value="C:endomembrane system"/>
    <property type="evidence" value="ECO:0007669"/>
    <property type="project" value="UniProtKB-SubCell"/>
</dbReference>
<organism evidence="9 11">
    <name type="scientific">Ardenticatena maritima</name>
    <dbReference type="NCBI Taxonomy" id="872965"/>
    <lineage>
        <taxon>Bacteria</taxon>
        <taxon>Bacillati</taxon>
        <taxon>Chloroflexota</taxon>
        <taxon>Ardenticatenia</taxon>
        <taxon>Ardenticatenales</taxon>
        <taxon>Ardenticatenaceae</taxon>
        <taxon>Ardenticatena</taxon>
    </lineage>
</organism>
<dbReference type="InterPro" id="IPR001750">
    <property type="entry name" value="ND/Mrp_TM"/>
</dbReference>
<feature type="domain" description="NADH:quinone oxidoreductase/Mrp antiporter transmembrane" evidence="8">
    <location>
        <begin position="136"/>
        <end position="438"/>
    </location>
</feature>
<evidence type="ECO:0000256" key="1">
    <source>
        <dbReference type="ARBA" id="ARBA00004127"/>
    </source>
</evidence>
<evidence type="ECO:0000313" key="11">
    <source>
        <dbReference type="Proteomes" id="UP000037784"/>
    </source>
</evidence>
<dbReference type="GO" id="GO:0016020">
    <property type="term" value="C:membrane"/>
    <property type="evidence" value="ECO:0007669"/>
    <property type="project" value="UniProtKB-SubCell"/>
</dbReference>
<keyword evidence="4 7" id="KW-1133">Transmembrane helix</keyword>
<dbReference type="Proteomes" id="UP000037784">
    <property type="component" value="Unassembled WGS sequence"/>
</dbReference>
<dbReference type="InterPro" id="IPR003918">
    <property type="entry name" value="NADH_UbQ_OxRdtase"/>
</dbReference>
<dbReference type="GO" id="GO:0015990">
    <property type="term" value="P:electron transport coupled proton transport"/>
    <property type="evidence" value="ECO:0007669"/>
    <property type="project" value="TreeGrafter"/>
</dbReference>
<dbReference type="GO" id="GO:0008137">
    <property type="term" value="F:NADH dehydrogenase (ubiquinone) activity"/>
    <property type="evidence" value="ECO:0007669"/>
    <property type="project" value="InterPro"/>
</dbReference>
<feature type="transmembrane region" description="Helical" evidence="7">
    <location>
        <begin position="293"/>
        <end position="314"/>
    </location>
</feature>
<evidence type="ECO:0000313" key="9">
    <source>
        <dbReference type="EMBL" id="GAP62213.1"/>
    </source>
</evidence>
<dbReference type="NCBIfam" id="TIGR01972">
    <property type="entry name" value="NDH_I_M"/>
    <property type="match status" value="1"/>
</dbReference>
<evidence type="ECO:0000313" key="12">
    <source>
        <dbReference type="Proteomes" id="UP000050502"/>
    </source>
</evidence>
<reference evidence="9 11" key="1">
    <citation type="journal article" date="2015" name="Genome Announc.">
        <title>Draft Genome Sequence of a Heterotrophic Facultative Anaerobic Thermophilic Bacterium, Ardenticatena maritima Strain 110ST.</title>
        <authorList>
            <person name="Kawaichi S."/>
            <person name="Yoshida T."/>
            <person name="Sako Y."/>
            <person name="Nakamura R."/>
        </authorList>
    </citation>
    <scope>NUCLEOTIDE SEQUENCE [LARGE SCALE GENOMIC DNA]</scope>
    <source>
        <strain evidence="9 11">110S</strain>
    </source>
</reference>
<sequence>MNQFGLLSAIIFVPLLGALLIALLVPRNRMDWVRGLALGTALVELVLTLWLVARFDPTSADFQFVETHSWISLFGGNVTFLYRVGVDGISLWLIPLTALLTVVAILFSWGSIQTREREYYALMLLLTTGMMGVFTALDMFLFYIFWEVVLIPMYFLIGIWGSKNRIYATVKFVLYTMAGSALMLAAIIAFAWILVPFTQQLTFDLTVWKQAVQSGLWDAGIVSDRMETLMFLAFVLAFAIKVPLFPFHTWLPNAHVEAPTAGSVILAGVLLKMGTYGFVRFAMPLFPQASQQFAPILAGLAIVGILYGAAVAFAQRDIKSLIAYSSVSHMGFVVLGLAAMNPQGVSGSILQMVNHGLSTGALFLLIGMIYDRRHTREMSEYGGLWKVVPVYAIFFLIVALSSLGLPGLNGFAGEFMILIGAFRANQWWAVFATFGVVLGAVYMLWLYGNVFFGPITKPENETLADLNKREILALVPLVALIILIGVAPHIFVEPMQPSVARLLQEVGGTVLTMR</sequence>
<evidence type="ECO:0000256" key="5">
    <source>
        <dbReference type="ARBA" id="ARBA00023136"/>
    </source>
</evidence>
<dbReference type="PATRIC" id="fig|872965.6.peg.919"/>
<keyword evidence="3 6" id="KW-0812">Transmembrane</keyword>
<dbReference type="OrthoDB" id="9807568at2"/>
<comment type="caution">
    <text evidence="9">The sequence shown here is derived from an EMBL/GenBank/DDBJ whole genome shotgun (WGS) entry which is preliminary data.</text>
</comment>
<feature type="transmembrane region" description="Helical" evidence="7">
    <location>
        <begin position="89"/>
        <end position="107"/>
    </location>
</feature>
<dbReference type="GO" id="GO:0042773">
    <property type="term" value="P:ATP synthesis coupled electron transport"/>
    <property type="evidence" value="ECO:0007669"/>
    <property type="project" value="InterPro"/>
</dbReference>
<dbReference type="GO" id="GO:0003954">
    <property type="term" value="F:NADH dehydrogenase activity"/>
    <property type="evidence" value="ECO:0007669"/>
    <property type="project" value="TreeGrafter"/>
</dbReference>
<dbReference type="FunCoup" id="A0A0M8K5L8">
    <property type="interactions" value="131"/>
</dbReference>
<keyword evidence="5 7" id="KW-0472">Membrane</keyword>
<dbReference type="NCBIfam" id="NF004500">
    <property type="entry name" value="PRK05846.1-4"/>
    <property type="match status" value="1"/>
</dbReference>
<reference evidence="11" key="3">
    <citation type="submission" date="2015-08" db="EMBL/GenBank/DDBJ databases">
        <title>Draft Genome Sequence of a Heterotrophic Facultative Anaerobic Bacterium Ardenticatena maritima Strain 110S.</title>
        <authorList>
            <person name="Kawaichi S."/>
            <person name="Yoshida T."/>
            <person name="Sako Y."/>
            <person name="Nakamura R."/>
        </authorList>
    </citation>
    <scope>NUCLEOTIDE SEQUENCE [LARGE SCALE GENOMIC DNA]</scope>
    <source>
        <strain evidence="11">110S</strain>
    </source>
</reference>
<evidence type="ECO:0000313" key="10">
    <source>
        <dbReference type="EMBL" id="KPL89702.1"/>
    </source>
</evidence>
<evidence type="ECO:0000256" key="3">
    <source>
        <dbReference type="ARBA" id="ARBA00022692"/>
    </source>
</evidence>
<feature type="transmembrane region" description="Helical" evidence="7">
    <location>
        <begin position="383"/>
        <end position="407"/>
    </location>
</feature>
<comment type="similarity">
    <text evidence="2">Belongs to the complex I subunit 4 family.</text>
</comment>
<dbReference type="Pfam" id="PF00361">
    <property type="entry name" value="Proton_antipo_M"/>
    <property type="match status" value="1"/>
</dbReference>
<keyword evidence="11" id="KW-1185">Reference proteome</keyword>
<dbReference type="PANTHER" id="PTHR43507:SF1">
    <property type="entry name" value="NADH-UBIQUINONE OXIDOREDUCTASE CHAIN 4"/>
    <property type="match status" value="1"/>
</dbReference>
<comment type="subcellular location">
    <subcellularLocation>
        <location evidence="1">Endomembrane system</location>
        <topology evidence="1">Multi-pass membrane protein</topology>
    </subcellularLocation>
    <subcellularLocation>
        <location evidence="6">Membrane</location>
        <topology evidence="6">Multi-pass membrane protein</topology>
    </subcellularLocation>
</comment>
<protein>
    <submittedName>
        <fullName evidence="10">NADH dehydrogenase</fullName>
    </submittedName>
    <submittedName>
        <fullName evidence="9">NADH-quinone oxidoreductase subunit M</fullName>
        <ecNumber evidence="9">1.6.5.3</ecNumber>
    </submittedName>
</protein>
<accession>A0A0M8K5L8</accession>
<dbReference type="InterPro" id="IPR010227">
    <property type="entry name" value="NADH_Q_OxRdtase_chainM/4"/>
</dbReference>
<dbReference type="RefSeq" id="WP_054492131.1">
    <property type="nucleotide sequence ID" value="NZ_BBZA01000037.1"/>
</dbReference>
<dbReference type="AlphaFoldDB" id="A0A0M8K5L8"/>
<evidence type="ECO:0000259" key="8">
    <source>
        <dbReference type="Pfam" id="PF00361"/>
    </source>
</evidence>